<evidence type="ECO:0000313" key="4">
    <source>
        <dbReference type="Proteomes" id="UP000253664"/>
    </source>
</evidence>
<sequence length="77" mass="9168">MFAASLGQRRRRRRRKKKKRVRRRSQSPIRNARLMGYATSFFHTTDTKREIDDAPSASPRPSRTYHPMRMFRPGMGC</sequence>
<feature type="region of interest" description="Disordered" evidence="1">
    <location>
        <begin position="1"/>
        <end position="77"/>
    </location>
</feature>
<evidence type="ECO:0000256" key="1">
    <source>
        <dbReference type="SAM" id="MobiDB-lite"/>
    </source>
</evidence>
<comment type="caution">
    <text evidence="2">The sequence shown here is derived from an EMBL/GenBank/DDBJ whole genome shotgun (WGS) entry which is preliminary data.</text>
</comment>
<dbReference type="EMBL" id="LKCN02000007">
    <property type="protein sequence ID" value="RCI13081.1"/>
    <property type="molecule type" value="Genomic_DNA"/>
</dbReference>
<evidence type="ECO:0000313" key="2">
    <source>
        <dbReference type="EMBL" id="RCI13080.1"/>
    </source>
</evidence>
<accession>A0A367LF86</accession>
<gene>
    <name evidence="3" type="ORF">L249_0445</name>
    <name evidence="2" type="ORF">L249_0446</name>
</gene>
<reference evidence="2 4" key="1">
    <citation type="journal article" date="2015" name="BMC Genomics">
        <title>Insights from the genome of Ophiocordyceps polyrhachis-furcata to pathogenicity and host specificity in insect fungi.</title>
        <authorList>
            <person name="Wichadakul D."/>
            <person name="Kobmoo N."/>
            <person name="Ingsriswang S."/>
            <person name="Tangphatsornruang S."/>
            <person name="Chantasingh D."/>
            <person name="Luangsa-ard J.J."/>
            <person name="Eurwilaichitr L."/>
        </authorList>
    </citation>
    <scope>NUCLEOTIDE SEQUENCE [LARGE SCALE GENOMIC DNA]</scope>
    <source>
        <strain evidence="2 4">BCC 54312</strain>
    </source>
</reference>
<dbReference type="Proteomes" id="UP000253664">
    <property type="component" value="Unassembled WGS sequence"/>
</dbReference>
<dbReference type="EMBL" id="LKCN02000007">
    <property type="protein sequence ID" value="RCI13080.1"/>
    <property type="molecule type" value="Genomic_DNA"/>
</dbReference>
<keyword evidence="4" id="KW-1185">Reference proteome</keyword>
<dbReference type="AlphaFoldDB" id="A0A367LF86"/>
<protein>
    <submittedName>
        <fullName evidence="2">Uncharacterized protein</fullName>
    </submittedName>
</protein>
<name>A0A367LF86_9HYPO</name>
<feature type="compositionally biased region" description="Basic residues" evidence="1">
    <location>
        <begin position="8"/>
        <end position="25"/>
    </location>
</feature>
<proteinExistence type="predicted"/>
<reference evidence="2" key="2">
    <citation type="submission" date="2017-10" db="EMBL/GenBank/DDBJ databases">
        <title>A genome scan of diversifying selection in the zombie-ant fungus Ophiocordyceps unilateralis complex supports a role of enterotoxins in coevolution and host-specificity.</title>
        <authorList>
            <person name="Kobmoo N."/>
            <person name="Wichadakul D."/>
            <person name="Arnamnart N."/>
            <person name="Rodriguez De La Vega R.C."/>
            <person name="Luangsa-Ard J.-J."/>
            <person name="Giraud T."/>
        </authorList>
    </citation>
    <scope>NUCLEOTIDE SEQUENCE</scope>
    <source>
        <strain evidence="2">BCC 54312</strain>
    </source>
</reference>
<organism evidence="2 4">
    <name type="scientific">Ophiocordyceps polyrhachis-furcata BCC 54312</name>
    <dbReference type="NCBI Taxonomy" id="1330021"/>
    <lineage>
        <taxon>Eukaryota</taxon>
        <taxon>Fungi</taxon>
        <taxon>Dikarya</taxon>
        <taxon>Ascomycota</taxon>
        <taxon>Pezizomycotina</taxon>
        <taxon>Sordariomycetes</taxon>
        <taxon>Hypocreomycetidae</taxon>
        <taxon>Hypocreales</taxon>
        <taxon>Ophiocordycipitaceae</taxon>
        <taxon>Ophiocordyceps</taxon>
    </lineage>
</organism>
<evidence type="ECO:0000313" key="3">
    <source>
        <dbReference type="EMBL" id="RCI13081.1"/>
    </source>
</evidence>